<feature type="transmembrane region" description="Helical" evidence="1">
    <location>
        <begin position="193"/>
        <end position="210"/>
    </location>
</feature>
<name>A0A438N1L9_EXOME</name>
<organism evidence="3 4">
    <name type="scientific">Exophiala mesophila</name>
    <name type="common">Black yeast-like fungus</name>
    <dbReference type="NCBI Taxonomy" id="212818"/>
    <lineage>
        <taxon>Eukaryota</taxon>
        <taxon>Fungi</taxon>
        <taxon>Dikarya</taxon>
        <taxon>Ascomycota</taxon>
        <taxon>Pezizomycotina</taxon>
        <taxon>Eurotiomycetes</taxon>
        <taxon>Chaetothyriomycetidae</taxon>
        <taxon>Chaetothyriales</taxon>
        <taxon>Herpotrichiellaceae</taxon>
        <taxon>Exophiala</taxon>
    </lineage>
</organism>
<dbReference type="InterPro" id="IPR002656">
    <property type="entry name" value="Acyl_transf_3_dom"/>
</dbReference>
<dbReference type="PANTHER" id="PTHR23028:SF134">
    <property type="entry name" value="PUTATIVE (AFU_ORTHOLOGUE AFUA_4G08520)-RELATED"/>
    <property type="match status" value="1"/>
</dbReference>
<dbReference type="Proteomes" id="UP000288859">
    <property type="component" value="Unassembled WGS sequence"/>
</dbReference>
<keyword evidence="1" id="KW-0812">Transmembrane</keyword>
<accession>A0A438N1L9</accession>
<dbReference type="VEuPathDB" id="FungiDB:PV10_03664"/>
<evidence type="ECO:0000256" key="1">
    <source>
        <dbReference type="SAM" id="Phobius"/>
    </source>
</evidence>
<feature type="transmembrane region" description="Helical" evidence="1">
    <location>
        <begin position="438"/>
        <end position="461"/>
    </location>
</feature>
<dbReference type="AlphaFoldDB" id="A0A438N1L9"/>
<dbReference type="InterPro" id="IPR050879">
    <property type="entry name" value="Acyltransferase_3"/>
</dbReference>
<protein>
    <recommendedName>
        <fullName evidence="2">Acyltransferase 3 domain-containing protein</fullName>
    </recommendedName>
</protein>
<dbReference type="OrthoDB" id="5819582at2759"/>
<feature type="transmembrane region" description="Helical" evidence="1">
    <location>
        <begin position="286"/>
        <end position="305"/>
    </location>
</feature>
<feature type="transmembrane region" description="Helical" evidence="1">
    <location>
        <begin position="511"/>
        <end position="531"/>
    </location>
</feature>
<feature type="domain" description="Acyltransferase 3" evidence="2">
    <location>
        <begin position="97"/>
        <end position="529"/>
    </location>
</feature>
<dbReference type="EMBL" id="NAJM01000028">
    <property type="protein sequence ID" value="RVX69554.1"/>
    <property type="molecule type" value="Genomic_DNA"/>
</dbReference>
<dbReference type="PANTHER" id="PTHR23028">
    <property type="entry name" value="ACETYLTRANSFERASE"/>
    <property type="match status" value="1"/>
</dbReference>
<feature type="transmembrane region" description="Helical" evidence="1">
    <location>
        <begin position="468"/>
        <end position="491"/>
    </location>
</feature>
<dbReference type="GO" id="GO:0016747">
    <property type="term" value="F:acyltransferase activity, transferring groups other than amino-acyl groups"/>
    <property type="evidence" value="ECO:0007669"/>
    <property type="project" value="InterPro"/>
</dbReference>
<comment type="caution">
    <text evidence="3">The sequence shown here is derived from an EMBL/GenBank/DDBJ whole genome shotgun (WGS) entry which is preliminary data.</text>
</comment>
<keyword evidence="1" id="KW-0472">Membrane</keyword>
<evidence type="ECO:0000313" key="4">
    <source>
        <dbReference type="Proteomes" id="UP000288859"/>
    </source>
</evidence>
<evidence type="ECO:0000313" key="3">
    <source>
        <dbReference type="EMBL" id="RVX69554.1"/>
    </source>
</evidence>
<reference evidence="3 4" key="1">
    <citation type="submission" date="2017-03" db="EMBL/GenBank/DDBJ databases">
        <title>Genomes of endolithic fungi from Antarctica.</title>
        <authorList>
            <person name="Coleine C."/>
            <person name="Masonjones S."/>
            <person name="Stajich J.E."/>
        </authorList>
    </citation>
    <scope>NUCLEOTIDE SEQUENCE [LARGE SCALE GENOMIC DNA]</scope>
    <source>
        <strain evidence="3 4">CCFEE 6314</strain>
    </source>
</reference>
<sequence>MATTAGASSWAREKALPIPDRNMVIIMEPFDSPRETKALPKFTKIFTSISTTFQSISSTRCRSMFSILIAILPSFLATLIKNPASSDKKRRETQKILALDGLRGLACLFVFHAHYSYSFSNCLEEAPTEQLRDRIMYQPYISLLWSGVAMVDVFFFISGYVLASKPLRLIRSQQVSKAFSAISSAVFRRALRLYLPSMALIVLVALMTHLRCFEAGNNFYWQAHIGKVGPQEPPPPYFTSFWDQIWDALMDCYRMFDNTIPWGAFNVPYTDTGAARPQATIYDPHLWTIPVEFKCSMLIFMMLTLTAPLRTSWRMTINGGLALNCLFTERFAELLFMAGMFFAEIDMIRAERHAQQVELDPSFHQRHNYNLPPARLQNLPFLQPVMSRRNFMSNLLGLTMFILGLFFLSTPSQSADVYPQFQTVLSWVPTYIREKDDFVRVIGAIMTTWPVATSTWLAPLFSNSVAHYLGQISFALYLVHGAVIKSLWYWLQPIVNEWVAGKPVWAMPSGPFIRLWLIGYVIVLPTVLWSADIFWRVIDQRCVALARWVESKAV</sequence>
<dbReference type="Pfam" id="PF01757">
    <property type="entry name" value="Acyl_transf_3"/>
    <property type="match status" value="1"/>
</dbReference>
<keyword evidence="1" id="KW-1133">Transmembrane helix</keyword>
<feature type="transmembrane region" description="Helical" evidence="1">
    <location>
        <begin position="140"/>
        <end position="163"/>
    </location>
</feature>
<feature type="transmembrane region" description="Helical" evidence="1">
    <location>
        <begin position="63"/>
        <end position="80"/>
    </location>
</feature>
<evidence type="ECO:0000259" key="2">
    <source>
        <dbReference type="Pfam" id="PF01757"/>
    </source>
</evidence>
<gene>
    <name evidence="3" type="ORF">B0A52_06618</name>
</gene>
<proteinExistence type="predicted"/>
<feature type="transmembrane region" description="Helical" evidence="1">
    <location>
        <begin position="391"/>
        <end position="409"/>
    </location>
</feature>